<dbReference type="PROSITE" id="PS51318">
    <property type="entry name" value="TAT"/>
    <property type="match status" value="1"/>
</dbReference>
<keyword evidence="1" id="KW-0732">Signal</keyword>
<dbReference type="InterPro" id="IPR046450">
    <property type="entry name" value="PA_dom_sf"/>
</dbReference>
<dbReference type="AlphaFoldDB" id="A0A1C5HGM8"/>
<evidence type="ECO:0000313" key="2">
    <source>
        <dbReference type="EMBL" id="SCG44661.1"/>
    </source>
</evidence>
<dbReference type="Proteomes" id="UP000198217">
    <property type="component" value="Chromosome I"/>
</dbReference>
<keyword evidence="3" id="KW-1185">Reference proteome</keyword>
<organism evidence="2 3">
    <name type="scientific">Micromonospora echinaurantiaca</name>
    <dbReference type="NCBI Taxonomy" id="47857"/>
    <lineage>
        <taxon>Bacteria</taxon>
        <taxon>Bacillati</taxon>
        <taxon>Actinomycetota</taxon>
        <taxon>Actinomycetes</taxon>
        <taxon>Micromonosporales</taxon>
        <taxon>Micromonosporaceae</taxon>
        <taxon>Micromonospora</taxon>
    </lineage>
</organism>
<evidence type="ECO:0000256" key="1">
    <source>
        <dbReference type="SAM" id="SignalP"/>
    </source>
</evidence>
<proteinExistence type="predicted"/>
<dbReference type="InterPro" id="IPR006311">
    <property type="entry name" value="TAT_signal"/>
</dbReference>
<accession>A0A1C5HGM8</accession>
<protein>
    <submittedName>
        <fullName evidence="2">PA domain-containing protein</fullName>
    </submittedName>
</protein>
<feature type="signal peptide" evidence="1">
    <location>
        <begin position="1"/>
        <end position="37"/>
    </location>
</feature>
<evidence type="ECO:0000313" key="3">
    <source>
        <dbReference type="Proteomes" id="UP000198217"/>
    </source>
</evidence>
<dbReference type="SUPFAM" id="SSF52025">
    <property type="entry name" value="PA domain"/>
    <property type="match status" value="1"/>
</dbReference>
<dbReference type="Gene3D" id="3.50.30.30">
    <property type="match status" value="1"/>
</dbReference>
<sequence>MNTSRSNRRPRRRHRLRLLAAATAVLTLLGTAGAAAARPDEPTAPAPAGAAATADGLRAVSLPGLTRSTYTITLITGDEVTLTRDGGRYIVTAIPAARADGTRPTIDVEVRTGPGGTDTLLHALPSDAQALVAGGVVDRKIFDVAWLAAQVERGANTPLGITVKYGDRLDAAALDKRVSGLPGATTAAKHPESGTVDLRVDPRQAATFWAGFKGKTGVGELSDYLFDRVTPKLGGDAVALWPTGLRSEKAEPQTDTGQPTYRVTQTYKRTNGEPFYCGTRLMTICPTFGFLLAQVAGNAVGSGYESVSARCLDNDPCTTFEATFEVPPGTYQGGGHALFRLDGRDQQLNLELPEFTVTGDTTLTRDADAARQLTVGTPRPTETFVASRTTFRTFSNGQGGGTLSFTGYGNSSFWAIPSPPVTVGTFHLGTNWVLGKPMVTMTATTPKRVALKPMLPTYWYRSPGFEVVRFSGRQTLQLVDGGLGRAADYDRITAKGKIVLLRIDADKPAGGQCNVGTEQLMRARTAGAVAVLVDPISSGGPWPTTVCPMPVAPDWWSSPQEVADIPYAAISTAEAENLRGLLRRGPVKIDVSGYDSVSPYVYTLHIYQEGRIPTSLHTEVTDKQLAKVDTSLHGTQAQPASLIYSAFRPNETAVAGVPYSYLTDSVRFTTYRGPVSPDLVRNQFYEPSGGQPGVRTIDVADRAGPASARWTSRPLVPGAPALSPQIFRSQPGKWEGDWSNEICAFCRQGDTFYPITYLVSGAAPDHLMGSYVFEPQNVHMYADGQELPQANSLIWGATYHLPAEPRRYRLTAHNGATTTTWNFTSAAATRNEPPKGSKCPEGSGSPCHADPLLFLRYDVGADLGDAVTAPGRHQITVTAYHQVAAAPAVKRVALAISTDGGVTWKTLPTKSRGGGNHTASYQVPQLADTTGTVSIRASAEDADGNTVEQTVLDAFRLTSRR</sequence>
<feature type="chain" id="PRO_5008717683" evidence="1">
    <location>
        <begin position="38"/>
        <end position="961"/>
    </location>
</feature>
<dbReference type="RefSeq" id="WP_157748077.1">
    <property type="nucleotide sequence ID" value="NZ_LT607750.1"/>
</dbReference>
<dbReference type="EMBL" id="LT607750">
    <property type="protein sequence ID" value="SCG44661.1"/>
    <property type="molecule type" value="Genomic_DNA"/>
</dbReference>
<gene>
    <name evidence="2" type="ORF">GA0070609_1516</name>
</gene>
<reference evidence="2 3" key="1">
    <citation type="submission" date="2016-06" db="EMBL/GenBank/DDBJ databases">
        <authorList>
            <person name="Kjaerup R.B."/>
            <person name="Dalgaard T.S."/>
            <person name="Juul-Madsen H.R."/>
        </authorList>
    </citation>
    <scope>NUCLEOTIDE SEQUENCE [LARGE SCALE GENOMIC DNA]</scope>
    <source>
        <strain evidence="2 3">DSM 43904</strain>
    </source>
</reference>
<name>A0A1C5HGM8_9ACTN</name>